<evidence type="ECO:0000256" key="1">
    <source>
        <dbReference type="SAM" id="Phobius"/>
    </source>
</evidence>
<proteinExistence type="predicted"/>
<dbReference type="KEGG" id="tfr:BR63_07950"/>
<keyword evidence="1" id="KW-0472">Membrane</keyword>
<gene>
    <name evidence="2" type="ORF">BR63_07950</name>
</gene>
<dbReference type="Proteomes" id="UP000515847">
    <property type="component" value="Chromosome"/>
</dbReference>
<evidence type="ECO:0000313" key="3">
    <source>
        <dbReference type="Proteomes" id="UP000515847"/>
    </source>
</evidence>
<keyword evidence="1" id="KW-1133">Transmembrane helix</keyword>
<dbReference type="EMBL" id="CP045798">
    <property type="protein sequence ID" value="QNB48343.1"/>
    <property type="molecule type" value="Genomic_DNA"/>
</dbReference>
<name>A0A7G6E8D9_THEFR</name>
<reference evidence="2 3" key="1">
    <citation type="journal article" date="2019" name="Front. Microbiol.">
        <title>Thermoanaerosceptrum fracticalcis gen. nov. sp. nov., a Novel Fumarate-Fermenting Microorganism From a Deep Fractured Carbonate Aquifer of the US Great Basin.</title>
        <authorList>
            <person name="Hamilton-Brehm S.D."/>
            <person name="Stewart L.E."/>
            <person name="Zavarin M."/>
            <person name="Caldwell M."/>
            <person name="Lawson P.A."/>
            <person name="Onstott T.C."/>
            <person name="Grzymski J."/>
            <person name="Neveux I."/>
            <person name="Lollar B.S."/>
            <person name="Russell C.E."/>
            <person name="Moser D.P."/>
        </authorList>
    </citation>
    <scope>NUCLEOTIDE SEQUENCE [LARGE SCALE GENOMIC DNA]</scope>
    <source>
        <strain evidence="2 3">DRI-13</strain>
    </source>
</reference>
<organism evidence="2 3">
    <name type="scientific">Thermanaerosceptrum fracticalcis</name>
    <dbReference type="NCBI Taxonomy" id="1712410"/>
    <lineage>
        <taxon>Bacteria</taxon>
        <taxon>Bacillati</taxon>
        <taxon>Bacillota</taxon>
        <taxon>Clostridia</taxon>
        <taxon>Eubacteriales</taxon>
        <taxon>Peptococcaceae</taxon>
        <taxon>Thermanaerosceptrum</taxon>
    </lineage>
</organism>
<keyword evidence="3" id="KW-1185">Reference proteome</keyword>
<accession>A0A7G6E8D9</accession>
<sequence length="37" mass="4493">MERITKLIWPFMLILIVDLMLITYIPQIVMFLPNLMK</sequence>
<feature type="transmembrane region" description="Helical" evidence="1">
    <location>
        <begin position="7"/>
        <end position="32"/>
    </location>
</feature>
<evidence type="ECO:0000313" key="2">
    <source>
        <dbReference type="EMBL" id="QNB48343.1"/>
    </source>
</evidence>
<protein>
    <submittedName>
        <fullName evidence="2">Uncharacterized protein</fullName>
    </submittedName>
</protein>
<keyword evidence="1" id="KW-0812">Transmembrane</keyword>
<dbReference type="AlphaFoldDB" id="A0A7G6E8D9"/>